<dbReference type="GO" id="GO:0005737">
    <property type="term" value="C:cytoplasm"/>
    <property type="evidence" value="ECO:0007669"/>
    <property type="project" value="UniProtKB-ARBA"/>
</dbReference>
<keyword evidence="4" id="KW-0687">Ribonucleoprotein</keyword>
<dbReference type="GO" id="GO:0070181">
    <property type="term" value="F:small ribosomal subunit rRNA binding"/>
    <property type="evidence" value="ECO:0007669"/>
    <property type="project" value="TreeGrafter"/>
</dbReference>
<sequence length="96" mass="11176">MRKYELNFIVRPDVDEETLKATREKVQAVITNGGGEILEEQDLGKRRLAYMIDKYREGIYTIYSFNADADVVSELDRVININDNIIRHLTINVDEK</sequence>
<keyword evidence="6" id="KW-1185">Reference proteome</keyword>
<keyword evidence="4" id="KW-0694">RNA-binding</keyword>
<dbReference type="PANTHER" id="PTHR21011">
    <property type="entry name" value="MITOCHONDRIAL 28S RIBOSOMAL PROTEIN S6"/>
    <property type="match status" value="1"/>
</dbReference>
<keyword evidence="4" id="KW-0699">rRNA-binding</keyword>
<evidence type="ECO:0000313" key="5">
    <source>
        <dbReference type="EMBL" id="RAL23396.1"/>
    </source>
</evidence>
<dbReference type="OrthoDB" id="9812702at2"/>
<name>A0A364K3U6_9BACL</name>
<keyword evidence="4 5" id="KW-0689">Ribosomal protein</keyword>
<dbReference type="GO" id="GO:0006412">
    <property type="term" value="P:translation"/>
    <property type="evidence" value="ECO:0007669"/>
    <property type="project" value="UniProtKB-UniRule"/>
</dbReference>
<dbReference type="GO" id="GO:0003735">
    <property type="term" value="F:structural constituent of ribosome"/>
    <property type="evidence" value="ECO:0007669"/>
    <property type="project" value="InterPro"/>
</dbReference>
<dbReference type="HAMAP" id="MF_00360">
    <property type="entry name" value="Ribosomal_bS6"/>
    <property type="match status" value="1"/>
</dbReference>
<dbReference type="RefSeq" id="WP_113659380.1">
    <property type="nucleotide sequence ID" value="NZ_KZ845668.1"/>
</dbReference>
<evidence type="ECO:0000256" key="3">
    <source>
        <dbReference type="ARBA" id="ARBA00035294"/>
    </source>
</evidence>
<organism evidence="5 6">
    <name type="scientific">Thermoflavimicrobium daqui</name>
    <dbReference type="NCBI Taxonomy" id="2137476"/>
    <lineage>
        <taxon>Bacteria</taxon>
        <taxon>Bacillati</taxon>
        <taxon>Bacillota</taxon>
        <taxon>Bacilli</taxon>
        <taxon>Bacillales</taxon>
        <taxon>Thermoactinomycetaceae</taxon>
        <taxon>Thermoflavimicrobium</taxon>
    </lineage>
</organism>
<dbReference type="SUPFAM" id="SSF54995">
    <property type="entry name" value="Ribosomal protein S6"/>
    <property type="match status" value="1"/>
</dbReference>
<dbReference type="Proteomes" id="UP000251213">
    <property type="component" value="Unassembled WGS sequence"/>
</dbReference>
<dbReference type="Gene3D" id="3.30.70.60">
    <property type="match status" value="1"/>
</dbReference>
<comment type="caution">
    <text evidence="5">The sequence shown here is derived from an EMBL/GenBank/DDBJ whole genome shotgun (WGS) entry which is preliminary data.</text>
</comment>
<comment type="similarity">
    <text evidence="1 4">Belongs to the bacterial ribosomal protein bS6 family.</text>
</comment>
<reference evidence="5 6" key="1">
    <citation type="submission" date="2018-06" db="EMBL/GenBank/DDBJ databases">
        <title>Thermoflavimicrobium daqus sp. nov., a thermophilic microbe isolated from Moutai-flavour Daqu.</title>
        <authorList>
            <person name="Wang X."/>
            <person name="Zhou H."/>
        </authorList>
    </citation>
    <scope>NUCLEOTIDE SEQUENCE [LARGE SCALE GENOMIC DNA]</scope>
    <source>
        <strain evidence="5 6">FBKL4.011</strain>
    </source>
</reference>
<dbReference type="InterPro" id="IPR014717">
    <property type="entry name" value="Transl_elong_EF1B/ribsomal_bS6"/>
</dbReference>
<dbReference type="InterPro" id="IPR000529">
    <property type="entry name" value="Ribosomal_bS6"/>
</dbReference>
<protein>
    <recommendedName>
        <fullName evidence="3 4">Small ribosomal subunit protein bS6</fullName>
    </recommendedName>
</protein>
<dbReference type="AlphaFoldDB" id="A0A364K3U6"/>
<evidence type="ECO:0000313" key="6">
    <source>
        <dbReference type="Proteomes" id="UP000251213"/>
    </source>
</evidence>
<evidence type="ECO:0000256" key="4">
    <source>
        <dbReference type="HAMAP-Rule" id="MF_00360"/>
    </source>
</evidence>
<dbReference type="InterPro" id="IPR035980">
    <property type="entry name" value="Ribosomal_bS6_sf"/>
</dbReference>
<dbReference type="Pfam" id="PF01250">
    <property type="entry name" value="Ribosomal_S6"/>
    <property type="match status" value="1"/>
</dbReference>
<dbReference type="GO" id="GO:1990904">
    <property type="term" value="C:ribonucleoprotein complex"/>
    <property type="evidence" value="ECO:0007669"/>
    <property type="project" value="UniProtKB-KW"/>
</dbReference>
<dbReference type="GO" id="GO:0005840">
    <property type="term" value="C:ribosome"/>
    <property type="evidence" value="ECO:0007669"/>
    <property type="project" value="UniProtKB-KW"/>
</dbReference>
<proteinExistence type="inferred from homology"/>
<dbReference type="PANTHER" id="PTHR21011:SF1">
    <property type="entry name" value="SMALL RIBOSOMAL SUBUNIT PROTEIN BS6M"/>
    <property type="match status" value="1"/>
</dbReference>
<dbReference type="NCBIfam" id="TIGR00166">
    <property type="entry name" value="S6"/>
    <property type="match status" value="1"/>
</dbReference>
<dbReference type="CDD" id="cd00473">
    <property type="entry name" value="bS6"/>
    <property type="match status" value="1"/>
</dbReference>
<gene>
    <name evidence="4 5" type="primary">rpsF</name>
    <name evidence="5" type="ORF">DL897_11955</name>
</gene>
<accession>A0A364K3U6</accession>
<dbReference type="InterPro" id="IPR020814">
    <property type="entry name" value="Ribosomal_S6_plastid/chlpt"/>
</dbReference>
<evidence type="ECO:0000256" key="1">
    <source>
        <dbReference type="ARBA" id="ARBA00009512"/>
    </source>
</evidence>
<dbReference type="EMBL" id="QJKK01000006">
    <property type="protein sequence ID" value="RAL23396.1"/>
    <property type="molecule type" value="Genomic_DNA"/>
</dbReference>
<comment type="function">
    <text evidence="2 4">Binds together with bS18 to 16S ribosomal RNA.</text>
</comment>
<reference evidence="5 6" key="2">
    <citation type="submission" date="2018-06" db="EMBL/GenBank/DDBJ databases">
        <authorList>
            <person name="Zhirakovskaya E."/>
        </authorList>
    </citation>
    <scope>NUCLEOTIDE SEQUENCE [LARGE SCALE GENOMIC DNA]</scope>
    <source>
        <strain evidence="5 6">FBKL4.011</strain>
    </source>
</reference>
<evidence type="ECO:0000256" key="2">
    <source>
        <dbReference type="ARBA" id="ARBA00035104"/>
    </source>
</evidence>